<keyword evidence="1" id="KW-0597">Phosphoprotein</keyword>
<dbReference type="InterPro" id="IPR003607">
    <property type="entry name" value="HD/PDEase_dom"/>
</dbReference>
<dbReference type="GO" id="GO:0008081">
    <property type="term" value="F:phosphoric diester hydrolase activity"/>
    <property type="evidence" value="ECO:0007669"/>
    <property type="project" value="UniProtKB-ARBA"/>
</dbReference>
<feature type="modified residue" description="4-aspartylphosphate" evidence="1">
    <location>
        <position position="77"/>
    </location>
</feature>
<evidence type="ECO:0000259" key="4">
    <source>
        <dbReference type="PROSITE" id="PS51832"/>
    </source>
</evidence>
<dbReference type="SUPFAM" id="SSF52172">
    <property type="entry name" value="CheY-like"/>
    <property type="match status" value="1"/>
</dbReference>
<dbReference type="InterPro" id="IPR037522">
    <property type="entry name" value="HD_GYP_dom"/>
</dbReference>
<evidence type="ECO:0000256" key="1">
    <source>
        <dbReference type="PROSITE-ProRule" id="PRU00169"/>
    </source>
</evidence>
<dbReference type="AlphaFoldDB" id="A4TZY6"/>
<dbReference type="InterPro" id="IPR006675">
    <property type="entry name" value="HDIG_dom"/>
</dbReference>
<dbReference type="InterPro" id="IPR006674">
    <property type="entry name" value="HD_domain"/>
</dbReference>
<gene>
    <name evidence="5" type="ORF">MGR_1465</name>
</gene>
<feature type="domain" description="HD-GYP" evidence="4">
    <location>
        <begin position="159"/>
        <end position="354"/>
    </location>
</feature>
<evidence type="ECO:0000259" key="3">
    <source>
        <dbReference type="PROSITE" id="PS51831"/>
    </source>
</evidence>
<dbReference type="PANTHER" id="PTHR45228:SF4">
    <property type="entry name" value="LIPOPROTEIN"/>
    <property type="match status" value="1"/>
</dbReference>
<dbReference type="Gene3D" id="1.10.3210.10">
    <property type="entry name" value="Hypothetical protein af1432"/>
    <property type="match status" value="1"/>
</dbReference>
<keyword evidence="5" id="KW-0378">Hydrolase</keyword>
<dbReference type="PANTHER" id="PTHR45228">
    <property type="entry name" value="CYCLIC DI-GMP PHOSPHODIESTERASE TM_0186-RELATED"/>
    <property type="match status" value="1"/>
</dbReference>
<proteinExistence type="predicted"/>
<dbReference type="InterPro" id="IPR001789">
    <property type="entry name" value="Sig_transdc_resp-reg_receiver"/>
</dbReference>
<dbReference type="SMART" id="SM00471">
    <property type="entry name" value="HDc"/>
    <property type="match status" value="1"/>
</dbReference>
<reference evidence="5" key="1">
    <citation type="journal article" date="2007" name="J. Bacteriol.">
        <title>Comparative genome analysis of four magnetotactic bacteria reveals a complex set of group-specific genes implicated in magnetosome biomineralization and function.</title>
        <authorList>
            <person name="Richter M."/>
            <person name="Kube M."/>
            <person name="Bazylinski D.A."/>
            <person name="Lombardot T."/>
            <person name="Gloeckner F.O."/>
            <person name="Reinhardt R."/>
            <person name="Schueler D."/>
        </authorList>
    </citation>
    <scope>NUCLEOTIDE SEQUENCE</scope>
    <source>
        <strain evidence="5">MSR-1</strain>
    </source>
</reference>
<dbReference type="InterPro" id="IPR052020">
    <property type="entry name" value="Cyclic_di-GMP/3'3'-cGAMP_PDE"/>
</dbReference>
<name>A4TZY6_9PROT</name>
<dbReference type="NCBIfam" id="TIGR00277">
    <property type="entry name" value="HDIG"/>
    <property type="match status" value="1"/>
</dbReference>
<organism evidence="5">
    <name type="scientific">Magnetospirillum gryphiswaldense</name>
    <dbReference type="NCBI Taxonomy" id="55518"/>
    <lineage>
        <taxon>Bacteria</taxon>
        <taxon>Pseudomonadati</taxon>
        <taxon>Pseudomonadota</taxon>
        <taxon>Alphaproteobacteria</taxon>
        <taxon>Rhodospirillales</taxon>
        <taxon>Rhodospirillaceae</taxon>
        <taxon>Magnetospirillum</taxon>
    </lineage>
</organism>
<dbReference type="Pfam" id="PF13487">
    <property type="entry name" value="HD_5"/>
    <property type="match status" value="1"/>
</dbReference>
<feature type="domain" description="HD" evidence="3">
    <location>
        <begin position="181"/>
        <end position="303"/>
    </location>
</feature>
<dbReference type="GO" id="GO:0000160">
    <property type="term" value="P:phosphorelay signal transduction system"/>
    <property type="evidence" value="ECO:0007669"/>
    <property type="project" value="InterPro"/>
</dbReference>
<dbReference type="PROSITE" id="PS50110">
    <property type="entry name" value="RESPONSE_REGULATORY"/>
    <property type="match status" value="1"/>
</dbReference>
<dbReference type="EMBL" id="CU459003">
    <property type="protein sequence ID" value="CAM76193.1"/>
    <property type="molecule type" value="Genomic_DNA"/>
</dbReference>
<dbReference type="CDD" id="cd00077">
    <property type="entry name" value="HDc"/>
    <property type="match status" value="1"/>
</dbReference>
<dbReference type="PROSITE" id="PS51831">
    <property type="entry name" value="HD"/>
    <property type="match status" value="1"/>
</dbReference>
<feature type="domain" description="Response regulatory" evidence="2">
    <location>
        <begin position="27"/>
        <end position="142"/>
    </location>
</feature>
<dbReference type="CDD" id="cd00156">
    <property type="entry name" value="REC"/>
    <property type="match status" value="1"/>
</dbReference>
<sequence>MRTAALQWPDKPKGYVVMRDPNAPPIRLLLVEDNPGDARLVRLLLAEAGGFELNHVETMAAAKAWLDGNGAEAVLLDLSLPDSHGLETIDRMRRLAPLMPIIVFTGLADEDTGVAAVKRGCQDYLVKGVGDGHMISRTVLYAIERKTLEVERQQSAERMKKVLLQTVRAMSLTLEMRDPYTAGHQRRVAQLAVAIGRHMGWSEHTLEGLQTGALIHDLGKINVPSDFLSRPGKLSDAAFGVVRSHAAVGAEIVEGIDFPWPVAAMIRQHHERLDGSGYPLGLVGSQIIPEARILAVADVVEAISSHRPYRPALGMEAALSEIRDHTVTRYDPEVVEACLAVIRTEGEAVFGEAALGH</sequence>
<dbReference type="SUPFAM" id="SSF109604">
    <property type="entry name" value="HD-domain/PDEase-like"/>
    <property type="match status" value="1"/>
</dbReference>
<dbReference type="InterPro" id="IPR011006">
    <property type="entry name" value="CheY-like_superfamily"/>
</dbReference>
<accession>A4TZY6</accession>
<dbReference type="Gene3D" id="3.40.50.2300">
    <property type="match status" value="1"/>
</dbReference>
<evidence type="ECO:0000259" key="2">
    <source>
        <dbReference type="PROSITE" id="PS50110"/>
    </source>
</evidence>
<dbReference type="Pfam" id="PF00072">
    <property type="entry name" value="Response_reg"/>
    <property type="match status" value="1"/>
</dbReference>
<protein>
    <submittedName>
        <fullName evidence="5">Response regulator receiver:Metal-dependent phosphohydrolase, HD subdomain</fullName>
    </submittedName>
</protein>
<dbReference type="SMART" id="SM00448">
    <property type="entry name" value="REC"/>
    <property type="match status" value="1"/>
</dbReference>
<evidence type="ECO:0000313" key="5">
    <source>
        <dbReference type="EMBL" id="CAM76193.1"/>
    </source>
</evidence>
<dbReference type="PROSITE" id="PS51832">
    <property type="entry name" value="HD_GYP"/>
    <property type="match status" value="1"/>
</dbReference>